<dbReference type="RefSeq" id="WP_277865423.1">
    <property type="nucleotide sequence ID" value="NZ_JAKKUT010000001.1"/>
</dbReference>
<proteinExistence type="predicted"/>
<dbReference type="Proteomes" id="UP001154265">
    <property type="component" value="Unassembled WGS sequence"/>
</dbReference>
<reference evidence="1" key="1">
    <citation type="journal article" date="2022" name="Genome Biol. Evol.">
        <title>A New Gene Family Diagnostic for Intracellular Biomineralization of Amorphous Ca Carbonates by Cyanobacteria.</title>
        <authorList>
            <person name="Benzerara K."/>
            <person name="Duprat E."/>
            <person name="Bitard-Feildel T."/>
            <person name="Caumes G."/>
            <person name="Cassier-Chauvat C."/>
            <person name="Chauvat F."/>
            <person name="Dezi M."/>
            <person name="Diop S.I."/>
            <person name="Gaschignard G."/>
            <person name="Gorgen S."/>
            <person name="Gugger M."/>
            <person name="Lopez-Garcia P."/>
            <person name="Millet M."/>
            <person name="Skouri-Panet F."/>
            <person name="Moreira D."/>
            <person name="Callebaut I."/>
        </authorList>
    </citation>
    <scope>NUCLEOTIDE SEQUENCE</scope>
    <source>
        <strain evidence="1">G9</strain>
    </source>
</reference>
<protein>
    <submittedName>
        <fullName evidence="1">Uncharacterized protein</fullName>
    </submittedName>
</protein>
<evidence type="ECO:0000313" key="1">
    <source>
        <dbReference type="EMBL" id="MDG2989500.1"/>
    </source>
</evidence>
<dbReference type="EMBL" id="JAKKUT010000001">
    <property type="protein sequence ID" value="MDG2989500.1"/>
    <property type="molecule type" value="Genomic_DNA"/>
</dbReference>
<keyword evidence="2" id="KW-1185">Reference proteome</keyword>
<name>A0ABT6EUF0_9SYNE</name>
<gene>
    <name evidence="1" type="ORF">L3556_00920</name>
</gene>
<sequence length="71" mass="8557">MEEILDKEFLLLVKNIKKVADQYGFYLPQFCKKLRDSQTARDAFLQRYSRRRRAEIAMMLPQALEVIENEF</sequence>
<accession>A0ABT6EUF0</accession>
<organism evidence="1 2">
    <name type="scientific">Candidatus Synechococcus calcipolaris G9</name>
    <dbReference type="NCBI Taxonomy" id="1497997"/>
    <lineage>
        <taxon>Bacteria</taxon>
        <taxon>Bacillati</taxon>
        <taxon>Cyanobacteriota</taxon>
        <taxon>Cyanophyceae</taxon>
        <taxon>Synechococcales</taxon>
        <taxon>Synechococcaceae</taxon>
        <taxon>Synechococcus</taxon>
    </lineage>
</organism>
<reference evidence="1" key="2">
    <citation type="submission" date="2022-01" db="EMBL/GenBank/DDBJ databases">
        <authorList>
            <person name="Zivanovic Y."/>
            <person name="Moreira D."/>
            <person name="Lopez-Garcia P."/>
        </authorList>
    </citation>
    <scope>NUCLEOTIDE SEQUENCE</scope>
    <source>
        <strain evidence="1">G9</strain>
    </source>
</reference>
<comment type="caution">
    <text evidence="1">The sequence shown here is derived from an EMBL/GenBank/DDBJ whole genome shotgun (WGS) entry which is preliminary data.</text>
</comment>
<evidence type="ECO:0000313" key="2">
    <source>
        <dbReference type="Proteomes" id="UP001154265"/>
    </source>
</evidence>